<protein>
    <submittedName>
        <fullName evidence="1">Uncharacterized protein</fullName>
    </submittedName>
</protein>
<sequence>MVNAPETRPEETVRQKNCLGRTCMKWSANGELTDLDLQLILMRLIAVDDQAAGLLD</sequence>
<dbReference type="KEGG" id="cgc:Cyagr_0886"/>
<gene>
    <name evidence="1" type="ordered locus">Cyagr_0886</name>
</gene>
<dbReference type="Proteomes" id="UP000010388">
    <property type="component" value="Chromosome"/>
</dbReference>
<organism evidence="1 2">
    <name type="scientific">Cyanobium gracile (strain ATCC 27147 / PCC 6307)</name>
    <dbReference type="NCBI Taxonomy" id="292564"/>
    <lineage>
        <taxon>Bacteria</taxon>
        <taxon>Bacillati</taxon>
        <taxon>Cyanobacteriota</taxon>
        <taxon>Cyanophyceae</taxon>
        <taxon>Synechococcales</taxon>
        <taxon>Prochlorococcaceae</taxon>
        <taxon>Cyanobium</taxon>
    </lineage>
</organism>
<dbReference type="STRING" id="292564.Cyagr_0886"/>
<dbReference type="EMBL" id="CP003495">
    <property type="protein sequence ID" value="AFY28070.1"/>
    <property type="molecule type" value="Genomic_DNA"/>
</dbReference>
<evidence type="ECO:0000313" key="1">
    <source>
        <dbReference type="EMBL" id="AFY28070.1"/>
    </source>
</evidence>
<name>K9P4N1_CYAGP</name>
<dbReference type="OrthoDB" id="565352at2"/>
<dbReference type="HOGENOM" id="CLU_3006632_0_0_3"/>
<dbReference type="RefSeq" id="WP_015108524.1">
    <property type="nucleotide sequence ID" value="NC_019675.1"/>
</dbReference>
<reference evidence="2" key="1">
    <citation type="journal article" date="2013" name="Proc. Natl. Acad. Sci. U.S.A.">
        <title>Improving the coverage of the cyanobacterial phylum using diversity-driven genome sequencing.</title>
        <authorList>
            <person name="Shih P.M."/>
            <person name="Wu D."/>
            <person name="Latifi A."/>
            <person name="Axen S.D."/>
            <person name="Fewer D.P."/>
            <person name="Talla E."/>
            <person name="Calteau A."/>
            <person name="Cai F."/>
            <person name="Tandeau de Marsac N."/>
            <person name="Rippka R."/>
            <person name="Herdman M."/>
            <person name="Sivonen K."/>
            <person name="Coursin T."/>
            <person name="Laurent T."/>
            <person name="Goodwin L."/>
            <person name="Nolan M."/>
            <person name="Davenport K.W."/>
            <person name="Han C.S."/>
            <person name="Rubin E.M."/>
            <person name="Eisen J.A."/>
            <person name="Woyke T."/>
            <person name="Gugger M."/>
            <person name="Kerfeld C.A."/>
        </authorList>
    </citation>
    <scope>NUCLEOTIDE SEQUENCE [LARGE SCALE GENOMIC DNA]</scope>
    <source>
        <strain evidence="2">ATCC 27147 / PCC 6307</strain>
    </source>
</reference>
<dbReference type="AlphaFoldDB" id="K9P4N1"/>
<evidence type="ECO:0000313" key="2">
    <source>
        <dbReference type="Proteomes" id="UP000010388"/>
    </source>
</evidence>
<proteinExistence type="predicted"/>
<dbReference type="eggNOG" id="ENOG5030RHU">
    <property type="taxonomic scope" value="Bacteria"/>
</dbReference>
<accession>K9P4N1</accession>